<sequence length="205" mass="22255">MQPARAKYTEVFMLASNLPVPPAHEAWIQVHSGTAVDLLNPDPASIHPHDIAVALSRQPRFGGHTLRSYSVAQHSLVVAELLEVTGHTSAVVLQGLLHDATEAFVVDVPRPLKALLTEYKVIEGRMWQAVAARFGVPVDLDPAVKWADEEALIHEAHHLLPGGPNGWGGVPELRAPSVLRLTMHEDQAQAQFLRKLAELTGAVEA</sequence>
<geneLocation type="plasmid" evidence="1 2">
    <name>pDGEO02</name>
</geneLocation>
<dbReference type="GO" id="GO:0016787">
    <property type="term" value="F:hydrolase activity"/>
    <property type="evidence" value="ECO:0007669"/>
    <property type="project" value="UniProtKB-KW"/>
</dbReference>
<protein>
    <submittedName>
        <fullName evidence="1">Predicted hydrolase of HD superfamily</fullName>
    </submittedName>
</protein>
<evidence type="ECO:0000313" key="2">
    <source>
        <dbReference type="Proteomes" id="UP000002431"/>
    </source>
</evidence>
<dbReference type="EMBL" id="CP000856">
    <property type="protein sequence ID" value="ABW35088.1"/>
    <property type="molecule type" value="Genomic_DNA"/>
</dbReference>
<proteinExistence type="predicted"/>
<accession>A8ZRH9</accession>
<keyword evidence="2" id="KW-1185">Reference proteome</keyword>
<dbReference type="Gene3D" id="1.10.3210.10">
    <property type="entry name" value="Hypothetical protein af1432"/>
    <property type="match status" value="1"/>
</dbReference>
<evidence type="ECO:0000313" key="1">
    <source>
        <dbReference type="EMBL" id="ABW35088.1"/>
    </source>
</evidence>
<dbReference type="HOGENOM" id="CLU_089999_3_0_0"/>
<organism evidence="1 2">
    <name type="scientific">Deinococcus geothermalis (strain DSM 11300 / CIP 105573 / AG-3a)</name>
    <dbReference type="NCBI Taxonomy" id="319795"/>
    <lineage>
        <taxon>Bacteria</taxon>
        <taxon>Thermotogati</taxon>
        <taxon>Deinococcota</taxon>
        <taxon>Deinococci</taxon>
        <taxon>Deinococcales</taxon>
        <taxon>Deinococcaceae</taxon>
        <taxon>Deinococcus</taxon>
    </lineage>
</organism>
<dbReference type="AlphaFoldDB" id="A8ZRH9"/>
<gene>
    <name evidence="1" type="ORF">Dgeo_3047</name>
</gene>
<reference evidence="1" key="1">
    <citation type="submission" date="2007-10" db="EMBL/GenBank/DDBJ databases">
        <title>Complete sequence of Plasmid2 pDGEO02 of Deinococcus geothermalis DSM 11300.</title>
        <authorList>
            <consortium name="US DOE Joint Genome Institute"/>
            <person name="Copeland A."/>
            <person name="Lucas S."/>
            <person name="Lapidus A."/>
            <person name="Barry K."/>
            <person name="Detter J.C."/>
            <person name="Glavina del Rio T."/>
            <person name="Hammon N."/>
            <person name="Israni S."/>
            <person name="Dalin E."/>
            <person name="Tice H."/>
            <person name="Pitluck S."/>
            <person name="Brettin T."/>
            <person name="Bruce D."/>
            <person name="Han C."/>
            <person name="Tapia R."/>
            <person name="Saunders E."/>
            <person name="Gilna P."/>
            <person name="Schmutz J."/>
            <person name="Larimer F."/>
            <person name="Land M."/>
            <person name="Hauser L."/>
            <person name="Kyrpides N."/>
            <person name="Kim E."/>
            <person name="Daly M.J."/>
            <person name="Fredrickson J.K."/>
            <person name="Makarova K.S."/>
            <person name="Gaidamakova E.K."/>
            <person name="Zhai M."/>
            <person name="Richardson P."/>
        </authorList>
    </citation>
    <scope>NUCLEOTIDE SEQUENCE [LARGE SCALE GENOMIC DNA]</scope>
    <source>
        <strain evidence="1">DSM 11300</strain>
        <plasmid evidence="1">pDGEO02</plasmid>
    </source>
</reference>
<keyword evidence="1" id="KW-0378">Hydrolase</keyword>
<dbReference type="Proteomes" id="UP000002431">
    <property type="component" value="Plasmid pDGEO02"/>
</dbReference>
<dbReference type="KEGG" id="dge:Dgeo_3047"/>
<keyword evidence="1" id="KW-0614">Plasmid</keyword>
<name>A8ZRH9_DEIGD</name>
<dbReference type="SUPFAM" id="SSF109604">
    <property type="entry name" value="HD-domain/PDEase-like"/>
    <property type="match status" value="1"/>
</dbReference>